<dbReference type="HOGENOM" id="CLU_033952_0_1_1"/>
<dbReference type="Gene3D" id="1.20.1530.20">
    <property type="match status" value="1"/>
</dbReference>
<evidence type="ECO:0000256" key="9">
    <source>
        <dbReference type="ARBA" id="ARBA00022946"/>
    </source>
</evidence>
<evidence type="ECO:0000256" key="3">
    <source>
        <dbReference type="ARBA" id="ARBA00004141"/>
    </source>
</evidence>
<organism evidence="17">
    <name type="scientific">Oryza barthii</name>
    <dbReference type="NCBI Taxonomy" id="65489"/>
    <lineage>
        <taxon>Eukaryota</taxon>
        <taxon>Viridiplantae</taxon>
        <taxon>Streptophyta</taxon>
        <taxon>Embryophyta</taxon>
        <taxon>Tracheophyta</taxon>
        <taxon>Spermatophyta</taxon>
        <taxon>Magnoliopsida</taxon>
        <taxon>Liliopsida</taxon>
        <taxon>Poales</taxon>
        <taxon>Poaceae</taxon>
        <taxon>BOP clade</taxon>
        <taxon>Oryzoideae</taxon>
        <taxon>Oryzeae</taxon>
        <taxon>Oryzinae</taxon>
        <taxon>Oryza</taxon>
    </lineage>
</organism>
<evidence type="ECO:0000256" key="2">
    <source>
        <dbReference type="ARBA" id="ARBA00004119"/>
    </source>
</evidence>
<evidence type="ECO:0000256" key="8">
    <source>
        <dbReference type="ARBA" id="ARBA00022692"/>
    </source>
</evidence>
<keyword evidence="6" id="KW-0150">Chloroplast</keyword>
<accession>A0A0D3F5Y7</accession>
<dbReference type="InterPro" id="IPR016833">
    <property type="entry name" value="Put_Na-Bile_cotransptr"/>
</dbReference>
<keyword evidence="16" id="KW-0732">Signal</keyword>
<keyword evidence="5" id="KW-0813">Transport</keyword>
<evidence type="ECO:0000256" key="4">
    <source>
        <dbReference type="ARBA" id="ARBA00006528"/>
    </source>
</evidence>
<evidence type="ECO:0000313" key="17">
    <source>
        <dbReference type="EnsemblPlants" id="OBART02G19080.1"/>
    </source>
</evidence>
<dbReference type="PANTHER" id="PTHR18640:SF10">
    <property type="entry name" value="SODIUM_METABOLITE COTRANSPORTER BASS4, CHLOROPLASTIC-RELATED"/>
    <property type="match status" value="1"/>
</dbReference>
<reference evidence="17" key="1">
    <citation type="journal article" date="2009" name="Rice">
        <title>De Novo Next Generation Sequencing of Plant Genomes.</title>
        <authorList>
            <person name="Rounsley S."/>
            <person name="Marri P.R."/>
            <person name="Yu Y."/>
            <person name="He R."/>
            <person name="Sisneros N."/>
            <person name="Goicoechea J.L."/>
            <person name="Lee S.J."/>
            <person name="Angelova A."/>
            <person name="Kudrna D."/>
            <person name="Luo M."/>
            <person name="Affourtit J."/>
            <person name="Desany B."/>
            <person name="Knight J."/>
            <person name="Niazi F."/>
            <person name="Egholm M."/>
            <person name="Wing R.A."/>
        </authorList>
    </citation>
    <scope>NUCLEOTIDE SEQUENCE [LARGE SCALE GENOMIC DNA]</scope>
    <source>
        <strain evidence="17">cv. IRGC 105608</strain>
    </source>
</reference>
<dbReference type="STRING" id="65489.A0A0D3F5Y7"/>
<evidence type="ECO:0000313" key="18">
    <source>
        <dbReference type="Proteomes" id="UP000026960"/>
    </source>
</evidence>
<name>A0A0D3F5Y7_9ORYZ</name>
<evidence type="ECO:0000256" key="11">
    <source>
        <dbReference type="ARBA" id="ARBA00023136"/>
    </source>
</evidence>
<keyword evidence="18" id="KW-1185">Reference proteome</keyword>
<feature type="transmembrane region" description="Helical" evidence="15">
    <location>
        <begin position="239"/>
        <end position="264"/>
    </location>
</feature>
<evidence type="ECO:0000256" key="6">
    <source>
        <dbReference type="ARBA" id="ARBA00022528"/>
    </source>
</evidence>
<evidence type="ECO:0000256" key="14">
    <source>
        <dbReference type="SAM" id="MobiDB-lite"/>
    </source>
</evidence>
<dbReference type="PANTHER" id="PTHR18640">
    <property type="entry name" value="SOLUTE CARRIER FAMILY 10 MEMBER 7"/>
    <property type="match status" value="1"/>
</dbReference>
<evidence type="ECO:0000256" key="12">
    <source>
        <dbReference type="ARBA" id="ARBA00067138"/>
    </source>
</evidence>
<reference evidence="17" key="2">
    <citation type="submission" date="2015-03" db="UniProtKB">
        <authorList>
            <consortium name="EnsemblPlants"/>
        </authorList>
    </citation>
    <scope>IDENTIFICATION</scope>
</reference>
<keyword evidence="10 15" id="KW-1133">Transmembrane helix</keyword>
<keyword evidence="8 15" id="KW-0812">Transmembrane</keyword>
<keyword evidence="7" id="KW-0934">Plastid</keyword>
<comment type="subcellular location">
    <subcellularLocation>
        <location evidence="3">Membrane</location>
        <topology evidence="3">Multi-pass membrane protein</topology>
    </subcellularLocation>
    <subcellularLocation>
        <location evidence="2">Plastid</location>
        <location evidence="2">Chloroplast envelope</location>
    </subcellularLocation>
</comment>
<feature type="transmembrane region" description="Helical" evidence="15">
    <location>
        <begin position="276"/>
        <end position="294"/>
    </location>
</feature>
<evidence type="ECO:0000256" key="5">
    <source>
        <dbReference type="ARBA" id="ARBA00022448"/>
    </source>
</evidence>
<feature type="transmembrane region" description="Helical" evidence="15">
    <location>
        <begin position="340"/>
        <end position="361"/>
    </location>
</feature>
<sequence length="578" mass="62427">MMMGFMVVVVACSSLPPVTAPMRTLDDVGGVDGGGRGLGDELRCGAWTVEDAAAGDEPGVGRGGGGRGRWRRAPTWNVDGGGCGRAGDDLRRGPWMMPPPVTSSDVSRERWDHRRRFFWCLAPDTLQYHLIRGRNRLIPDRFHLILRKYHLIRARNRLIPNRFHLILRKYHMIRGRNHLIPYRYHLIPQKYRLIKISGGARGDAPNGRGSDSKRPGSRNLADGADGAKRPAPAAASSSLGAALVGFARSNFLPLALIAGIALALMDPTLGCLAHKYSLSKYSTFGIFLISGLTLRTKELGAALEAWPAGLFGLASILLFTPFLAQFIMQIKFFPHEFITGLAMFCCMPTTLSSGVTLTQLVGGNTALALAMTAISNLLGIMIVPLSLAKYIGVGAGVSLPTEKLFKSLVTTLLIPIILGKVARETSKGIAGFVDGNKQGFSVTSAILLSLVPWIQVSRSRSLLLSVQPKAFAVAVTVGVLLHFALLAFNAAALHILSRLEQRGVSVFARNEYARAVILVASQKTLPVLVAVVEQLGGALGESGLLVIPCVAAHINQIIIDSIIVNWWRQRDQQFANAK</sequence>
<dbReference type="FunFam" id="1.20.1530.20:FF:000021">
    <property type="entry name" value="Probable sodium/metabolite cotransporter BASS4, chloroplastic"/>
    <property type="match status" value="1"/>
</dbReference>
<feature type="transmembrane region" description="Helical" evidence="15">
    <location>
        <begin position="306"/>
        <end position="328"/>
    </location>
</feature>
<dbReference type="GO" id="GO:0016020">
    <property type="term" value="C:membrane"/>
    <property type="evidence" value="ECO:0007669"/>
    <property type="project" value="UniProtKB-SubCell"/>
</dbReference>
<evidence type="ECO:0000256" key="10">
    <source>
        <dbReference type="ARBA" id="ARBA00022989"/>
    </source>
</evidence>
<dbReference type="Gramene" id="OBART02G19080.1">
    <property type="protein sequence ID" value="OBART02G19080.1"/>
    <property type="gene ID" value="OBART02G19080"/>
</dbReference>
<feature type="transmembrane region" description="Helical" evidence="15">
    <location>
        <begin position="470"/>
        <end position="492"/>
    </location>
</feature>
<evidence type="ECO:0000256" key="13">
    <source>
        <dbReference type="ARBA" id="ARBA00076034"/>
    </source>
</evidence>
<feature type="signal peptide" evidence="16">
    <location>
        <begin position="1"/>
        <end position="20"/>
    </location>
</feature>
<dbReference type="Proteomes" id="UP000026960">
    <property type="component" value="Chromosome 2"/>
</dbReference>
<comment type="similarity">
    <text evidence="4">Belongs to the bile acid:sodium symporter (BASS) (TC 2.A.28) family.</text>
</comment>
<keyword evidence="9" id="KW-0809">Transit peptide</keyword>
<evidence type="ECO:0000256" key="15">
    <source>
        <dbReference type="SAM" id="Phobius"/>
    </source>
</evidence>
<feature type="region of interest" description="Disordered" evidence="14">
    <location>
        <begin position="199"/>
        <end position="229"/>
    </location>
</feature>
<proteinExistence type="inferred from homology"/>
<dbReference type="Pfam" id="PF13593">
    <property type="entry name" value="SBF_like"/>
    <property type="match status" value="1"/>
</dbReference>
<protein>
    <recommendedName>
        <fullName evidence="12">Probable sodium/metabolite cotransporter BASS4, chloroplastic</fullName>
    </recommendedName>
    <alternativeName>
        <fullName evidence="13">Bile acid-sodium symporter family protein 4</fullName>
    </alternativeName>
</protein>
<feature type="transmembrane region" description="Helical" evidence="15">
    <location>
        <begin position="367"/>
        <end position="392"/>
    </location>
</feature>
<dbReference type="GO" id="GO:0009941">
    <property type="term" value="C:chloroplast envelope"/>
    <property type="evidence" value="ECO:0007669"/>
    <property type="project" value="UniProtKB-SubCell"/>
</dbReference>
<keyword evidence="11 15" id="KW-0472">Membrane</keyword>
<comment type="function">
    <text evidence="1">May function as sodium-coupled metabolite transporter across the chloroplast envelope.</text>
</comment>
<feature type="chain" id="PRO_5002261873" description="Probable sodium/metabolite cotransporter BASS4, chloroplastic" evidence="16">
    <location>
        <begin position="21"/>
        <end position="578"/>
    </location>
</feature>
<dbReference type="eggNOG" id="KOG4821">
    <property type="taxonomic scope" value="Eukaryota"/>
</dbReference>
<evidence type="ECO:0000256" key="16">
    <source>
        <dbReference type="SAM" id="SignalP"/>
    </source>
</evidence>
<dbReference type="PaxDb" id="65489-OBART02G19080.1"/>
<dbReference type="AlphaFoldDB" id="A0A0D3F5Y7"/>
<evidence type="ECO:0000256" key="7">
    <source>
        <dbReference type="ARBA" id="ARBA00022640"/>
    </source>
</evidence>
<dbReference type="InterPro" id="IPR038770">
    <property type="entry name" value="Na+/solute_symporter_sf"/>
</dbReference>
<dbReference type="EnsemblPlants" id="OBART02G19080.1">
    <property type="protein sequence ID" value="OBART02G19080.1"/>
    <property type="gene ID" value="OBART02G19080"/>
</dbReference>
<evidence type="ECO:0000256" key="1">
    <source>
        <dbReference type="ARBA" id="ARBA00003198"/>
    </source>
</evidence>